<dbReference type="OrthoDB" id="8947436at2759"/>
<dbReference type="PROSITE" id="PS50175">
    <property type="entry name" value="ASP_PROT_RETROV"/>
    <property type="match status" value="1"/>
</dbReference>
<dbReference type="Gene3D" id="2.40.70.10">
    <property type="entry name" value="Acid Proteases"/>
    <property type="match status" value="1"/>
</dbReference>
<accession>A0A3Q1I712</accession>
<dbReference type="PANTHER" id="PTHR33064:SF37">
    <property type="entry name" value="RIBONUCLEASE H"/>
    <property type="match status" value="1"/>
</dbReference>
<dbReference type="Pfam" id="PF00077">
    <property type="entry name" value="RVP"/>
    <property type="match status" value="1"/>
</dbReference>
<evidence type="ECO:0000256" key="3">
    <source>
        <dbReference type="ARBA" id="ARBA00022801"/>
    </source>
</evidence>
<feature type="domain" description="Reverse transcriptase" evidence="5">
    <location>
        <begin position="192"/>
        <end position="375"/>
    </location>
</feature>
<sequence length="396" mass="43159">LTIQGKSVMFLVDSGAEISVIQSKIFPSAPKTTNYLKTIGASGVPGFEPLSEPLTVCFGDYIGEHVFLISDVCPVNLMGRDLMCALSLEVQCEPTGIKVTCATAGLYPISLSAVHSSETDIILMTLTSEDEALLSSVPDKLWTTSKFDFGDMKGATPVVVQPKSSFRPCKQQYPLSPEAVEGIAPVIQSLIDKGAIVECPHSPCNTPLLPVKKPNGGWRPVQDLRAVNEAVHHPAPTVPNVTTLMCQVPGNACWFSVIDLENAYFSIPVHPDSQFWFAFTFNGKRYTWTRLAQGFSSSPTLFAMAVAENLSHWVPPCKSTLISYVDDLLLCSTSKHACETDTVSLLCFLAENSHKVAKDKLQFVSQSVRYLGHTITPEGHKLGPDASRQNQRIKNK</sequence>
<dbReference type="SUPFAM" id="SSF50630">
    <property type="entry name" value="Acid proteases"/>
    <property type="match status" value="1"/>
</dbReference>
<keyword evidence="3" id="KW-0378">Hydrolase</keyword>
<feature type="domain" description="Peptidase A2" evidence="4">
    <location>
        <begin position="8"/>
        <end position="82"/>
    </location>
</feature>
<organism evidence="6 7">
    <name type="scientific">Anabas testudineus</name>
    <name type="common">Climbing perch</name>
    <name type="synonym">Anthias testudineus</name>
    <dbReference type="NCBI Taxonomy" id="64144"/>
    <lineage>
        <taxon>Eukaryota</taxon>
        <taxon>Metazoa</taxon>
        <taxon>Chordata</taxon>
        <taxon>Craniata</taxon>
        <taxon>Vertebrata</taxon>
        <taxon>Euteleostomi</taxon>
        <taxon>Actinopterygii</taxon>
        <taxon>Neopterygii</taxon>
        <taxon>Teleostei</taxon>
        <taxon>Neoteleostei</taxon>
        <taxon>Acanthomorphata</taxon>
        <taxon>Anabantaria</taxon>
        <taxon>Anabantiformes</taxon>
        <taxon>Anabantoidei</taxon>
        <taxon>Anabantidae</taxon>
        <taxon>Anabas</taxon>
    </lineage>
</organism>
<dbReference type="InParanoid" id="A0A3Q1I712"/>
<dbReference type="InterPro" id="IPR043502">
    <property type="entry name" value="DNA/RNA_pol_sf"/>
</dbReference>
<dbReference type="PROSITE" id="PS50878">
    <property type="entry name" value="RT_POL"/>
    <property type="match status" value="1"/>
</dbReference>
<evidence type="ECO:0000313" key="7">
    <source>
        <dbReference type="Proteomes" id="UP000265040"/>
    </source>
</evidence>
<name>A0A3Q1I712_ANATE</name>
<dbReference type="InterPro" id="IPR051320">
    <property type="entry name" value="Viral_Replic_Matur_Polypro"/>
</dbReference>
<dbReference type="InterPro" id="IPR043128">
    <property type="entry name" value="Rev_trsase/Diguanyl_cyclase"/>
</dbReference>
<dbReference type="InterPro" id="IPR001969">
    <property type="entry name" value="Aspartic_peptidase_AS"/>
</dbReference>
<dbReference type="OMA" id="CFLAENS"/>
<proteinExistence type="inferred from homology"/>
<dbReference type="InterPro" id="IPR000477">
    <property type="entry name" value="RT_dom"/>
</dbReference>
<dbReference type="PANTHER" id="PTHR33064">
    <property type="entry name" value="POL PROTEIN"/>
    <property type="match status" value="1"/>
</dbReference>
<dbReference type="GeneTree" id="ENSGT00940000163417"/>
<dbReference type="InterPro" id="IPR021109">
    <property type="entry name" value="Peptidase_aspartic_dom_sf"/>
</dbReference>
<reference evidence="6" key="2">
    <citation type="submission" date="2025-08" db="UniProtKB">
        <authorList>
            <consortium name="Ensembl"/>
        </authorList>
    </citation>
    <scope>IDENTIFICATION</scope>
</reference>
<dbReference type="AlphaFoldDB" id="A0A3Q1I712"/>
<evidence type="ECO:0000256" key="1">
    <source>
        <dbReference type="ARBA" id="ARBA00010879"/>
    </source>
</evidence>
<evidence type="ECO:0000259" key="4">
    <source>
        <dbReference type="PROSITE" id="PS50175"/>
    </source>
</evidence>
<dbReference type="Gene3D" id="3.10.10.10">
    <property type="entry name" value="HIV Type 1 Reverse Transcriptase, subunit A, domain 1"/>
    <property type="match status" value="1"/>
</dbReference>
<dbReference type="PROSITE" id="PS00141">
    <property type="entry name" value="ASP_PROTEASE"/>
    <property type="match status" value="1"/>
</dbReference>
<dbReference type="InterPro" id="IPR001995">
    <property type="entry name" value="Peptidase_A2_cat"/>
</dbReference>
<dbReference type="SUPFAM" id="SSF56672">
    <property type="entry name" value="DNA/RNA polymerases"/>
    <property type="match status" value="1"/>
</dbReference>
<dbReference type="EC" id="3.1.26.4" evidence="2"/>
<comment type="similarity">
    <text evidence="1">Belongs to the beta type-B retroviral polymerase family. HERV class-II K(HML-2) pol subfamily.</text>
</comment>
<dbReference type="Proteomes" id="UP000265040">
    <property type="component" value="Chromosome 17"/>
</dbReference>
<evidence type="ECO:0000313" key="6">
    <source>
        <dbReference type="Ensembl" id="ENSATEP00000015389.1"/>
    </source>
</evidence>
<keyword evidence="7" id="KW-1185">Reference proteome</keyword>
<evidence type="ECO:0000259" key="5">
    <source>
        <dbReference type="PROSITE" id="PS50878"/>
    </source>
</evidence>
<dbReference type="GO" id="GO:0004523">
    <property type="term" value="F:RNA-DNA hybrid ribonuclease activity"/>
    <property type="evidence" value="ECO:0007669"/>
    <property type="project" value="UniProtKB-EC"/>
</dbReference>
<dbReference type="GO" id="GO:0006508">
    <property type="term" value="P:proteolysis"/>
    <property type="evidence" value="ECO:0007669"/>
    <property type="project" value="InterPro"/>
</dbReference>
<reference evidence="6" key="3">
    <citation type="submission" date="2025-09" db="UniProtKB">
        <authorList>
            <consortium name="Ensembl"/>
        </authorList>
    </citation>
    <scope>IDENTIFICATION</scope>
</reference>
<dbReference type="STRING" id="64144.ENSATEP00000015389"/>
<dbReference type="Pfam" id="PF00078">
    <property type="entry name" value="RVT_1"/>
    <property type="match status" value="1"/>
</dbReference>
<dbReference type="Ensembl" id="ENSATET00000015630.2">
    <property type="protein sequence ID" value="ENSATEP00000015389.1"/>
    <property type="gene ID" value="ENSATEG00000010702.2"/>
</dbReference>
<dbReference type="InterPro" id="IPR018061">
    <property type="entry name" value="Retropepsins"/>
</dbReference>
<reference evidence="6" key="1">
    <citation type="submission" date="2021-04" db="EMBL/GenBank/DDBJ databases">
        <authorList>
            <consortium name="Wellcome Sanger Institute Data Sharing"/>
        </authorList>
    </citation>
    <scope>NUCLEOTIDE SEQUENCE [LARGE SCALE GENOMIC DNA]</scope>
</reference>
<dbReference type="GO" id="GO:0004190">
    <property type="term" value="F:aspartic-type endopeptidase activity"/>
    <property type="evidence" value="ECO:0007669"/>
    <property type="project" value="InterPro"/>
</dbReference>
<dbReference type="Gene3D" id="3.30.70.270">
    <property type="match status" value="1"/>
</dbReference>
<evidence type="ECO:0000256" key="2">
    <source>
        <dbReference type="ARBA" id="ARBA00012180"/>
    </source>
</evidence>
<protein>
    <recommendedName>
        <fullName evidence="2">ribonuclease H</fullName>
        <ecNumber evidence="2">3.1.26.4</ecNumber>
    </recommendedName>
</protein>